<accession>A0A5E6MCS1</accession>
<dbReference type="GO" id="GO:0006189">
    <property type="term" value="P:'de novo' IMP biosynthetic process"/>
    <property type="evidence" value="ECO:0007669"/>
    <property type="project" value="InterPro"/>
</dbReference>
<evidence type="ECO:0000256" key="3">
    <source>
        <dbReference type="ARBA" id="ARBA00022741"/>
    </source>
</evidence>
<dbReference type="PROSITE" id="PS51273">
    <property type="entry name" value="GATASE_TYPE_1"/>
    <property type="match status" value="1"/>
</dbReference>
<reference evidence="8 9" key="1">
    <citation type="submission" date="2019-09" db="EMBL/GenBank/DDBJ databases">
        <authorList>
            <person name="Cremers G."/>
        </authorList>
    </citation>
    <scope>NUCLEOTIDE SEQUENCE [LARGE SCALE GENOMIC DNA]</scope>
    <source>
        <strain evidence="8">4A</strain>
    </source>
</reference>
<dbReference type="Pfam" id="PF13507">
    <property type="entry name" value="GATase_5"/>
    <property type="match status" value="1"/>
</dbReference>
<dbReference type="EMBL" id="CABFVA020000045">
    <property type="protein sequence ID" value="VVM06126.1"/>
    <property type="molecule type" value="Genomic_DNA"/>
</dbReference>
<evidence type="ECO:0000256" key="1">
    <source>
        <dbReference type="ARBA" id="ARBA00022490"/>
    </source>
</evidence>
<keyword evidence="9" id="KW-1185">Reference proteome</keyword>
<dbReference type="InterPro" id="IPR010075">
    <property type="entry name" value="PRibForGlyAmidine_synth_PurQ"/>
</dbReference>
<gene>
    <name evidence="8" type="primary">purL</name>
    <name evidence="8" type="synonym">PFAS</name>
    <name evidence="8" type="ORF">MAMT_00998</name>
</gene>
<evidence type="ECO:0000256" key="4">
    <source>
        <dbReference type="ARBA" id="ARBA00022755"/>
    </source>
</evidence>
<feature type="non-terminal residue" evidence="8">
    <location>
        <position position="1"/>
    </location>
</feature>
<keyword evidence="2 8" id="KW-0436">Ligase</keyword>
<dbReference type="OrthoDB" id="9804441at2"/>
<dbReference type="EC" id="6.3.5.3" evidence="8"/>
<dbReference type="NCBIfam" id="NF002957">
    <property type="entry name" value="PRK03619.1"/>
    <property type="match status" value="1"/>
</dbReference>
<dbReference type="PANTHER" id="PTHR47552:SF1">
    <property type="entry name" value="PHOSPHORIBOSYLFORMYLGLYCINAMIDINE SYNTHASE SUBUNIT PURQ"/>
    <property type="match status" value="1"/>
</dbReference>
<evidence type="ECO:0000256" key="6">
    <source>
        <dbReference type="ARBA" id="ARBA00022840"/>
    </source>
</evidence>
<evidence type="ECO:0000313" key="9">
    <source>
        <dbReference type="Proteomes" id="UP000334923"/>
    </source>
</evidence>
<dbReference type="AlphaFoldDB" id="A0A5E6MCS1"/>
<dbReference type="GO" id="GO:0005524">
    <property type="term" value="F:ATP binding"/>
    <property type="evidence" value="ECO:0007669"/>
    <property type="project" value="UniProtKB-KW"/>
</dbReference>
<organism evidence="8 9">
    <name type="scientific">Methylacidimicrobium tartarophylax</name>
    <dbReference type="NCBI Taxonomy" id="1041768"/>
    <lineage>
        <taxon>Bacteria</taxon>
        <taxon>Pseudomonadati</taxon>
        <taxon>Verrucomicrobiota</taxon>
        <taxon>Methylacidimicrobium</taxon>
    </lineage>
</organism>
<keyword evidence="1" id="KW-0963">Cytoplasm</keyword>
<dbReference type="Gene3D" id="3.40.50.880">
    <property type="match status" value="1"/>
</dbReference>
<dbReference type="GO" id="GO:0016787">
    <property type="term" value="F:hydrolase activity"/>
    <property type="evidence" value="ECO:0007669"/>
    <property type="project" value="UniProtKB-KW"/>
</dbReference>
<name>A0A5E6MCS1_9BACT</name>
<sequence length="177" mass="18791">PIMEAVGKAARSGLPVLGICNGFQILCEAGLLPGALLTNTDGLFRCHPTRLRVESNCCLFTRGFAAGEVVQMPIAHGQGRYYADARALDRLERSGSILFRYCDVHGDITTEANPNGSVENIAGICNEEGNVVGLMPHPERACETLLASTDGLRLFRSLGSTPSKTEPGALYVGSAAR</sequence>
<evidence type="ECO:0000256" key="5">
    <source>
        <dbReference type="ARBA" id="ARBA00022801"/>
    </source>
</evidence>
<keyword evidence="5" id="KW-0378">Hydrolase</keyword>
<evidence type="ECO:0000256" key="2">
    <source>
        <dbReference type="ARBA" id="ARBA00022598"/>
    </source>
</evidence>
<dbReference type="NCBIfam" id="TIGR01737">
    <property type="entry name" value="FGAM_synth_I"/>
    <property type="match status" value="1"/>
</dbReference>
<dbReference type="SMART" id="SM01211">
    <property type="entry name" value="GATase_5"/>
    <property type="match status" value="1"/>
</dbReference>
<dbReference type="Proteomes" id="UP000334923">
    <property type="component" value="Unassembled WGS sequence"/>
</dbReference>
<dbReference type="PANTHER" id="PTHR47552">
    <property type="entry name" value="PHOSPHORIBOSYLFORMYLGLYCINAMIDINE SYNTHASE SUBUNIT PURQ"/>
    <property type="match status" value="1"/>
</dbReference>
<dbReference type="RefSeq" id="WP_142659893.1">
    <property type="nucleotide sequence ID" value="NZ_CABFVA020000045.1"/>
</dbReference>
<keyword evidence="7" id="KW-0315">Glutamine amidotransferase</keyword>
<proteinExistence type="predicted"/>
<dbReference type="InterPro" id="IPR029062">
    <property type="entry name" value="Class_I_gatase-like"/>
</dbReference>
<dbReference type="PIRSF" id="PIRSF001586">
    <property type="entry name" value="FGAM_synth_I"/>
    <property type="match status" value="1"/>
</dbReference>
<protein>
    <submittedName>
        <fullName evidence="8">Partial phosphoribosylformylglycinamidine synthase</fullName>
        <ecNumber evidence="8">6.3.5.3</ecNumber>
    </submittedName>
</protein>
<keyword evidence="4" id="KW-0658">Purine biosynthesis</keyword>
<dbReference type="GO" id="GO:0004642">
    <property type="term" value="F:phosphoribosylformylglycinamidine synthase activity"/>
    <property type="evidence" value="ECO:0007669"/>
    <property type="project" value="UniProtKB-EC"/>
</dbReference>
<keyword evidence="3" id="KW-0547">Nucleotide-binding</keyword>
<evidence type="ECO:0000313" key="8">
    <source>
        <dbReference type="EMBL" id="VVM06126.1"/>
    </source>
</evidence>
<evidence type="ECO:0000256" key="7">
    <source>
        <dbReference type="ARBA" id="ARBA00022962"/>
    </source>
</evidence>
<keyword evidence="6" id="KW-0067">ATP-binding</keyword>
<dbReference type="SUPFAM" id="SSF52317">
    <property type="entry name" value="Class I glutamine amidotransferase-like"/>
    <property type="match status" value="1"/>
</dbReference>